<accession>A0A9D3SIT0</accession>
<evidence type="ECO:0000313" key="3">
    <source>
        <dbReference type="Proteomes" id="UP000824219"/>
    </source>
</evidence>
<dbReference type="EMBL" id="JAHKSW010000013">
    <property type="protein sequence ID" value="KAG7325355.1"/>
    <property type="molecule type" value="Genomic_DNA"/>
</dbReference>
<evidence type="ECO:0000256" key="1">
    <source>
        <dbReference type="SAM" id="MobiDB-lite"/>
    </source>
</evidence>
<organism evidence="2 3">
    <name type="scientific">Hemibagrus wyckioides</name>
    <dbReference type="NCBI Taxonomy" id="337641"/>
    <lineage>
        <taxon>Eukaryota</taxon>
        <taxon>Metazoa</taxon>
        <taxon>Chordata</taxon>
        <taxon>Craniata</taxon>
        <taxon>Vertebrata</taxon>
        <taxon>Euteleostomi</taxon>
        <taxon>Actinopterygii</taxon>
        <taxon>Neopterygii</taxon>
        <taxon>Teleostei</taxon>
        <taxon>Ostariophysi</taxon>
        <taxon>Siluriformes</taxon>
        <taxon>Bagridae</taxon>
        <taxon>Hemibagrus</taxon>
    </lineage>
</organism>
<proteinExistence type="predicted"/>
<dbReference type="Pfam" id="PF18749">
    <property type="entry name" value="SNAD3"/>
    <property type="match status" value="1"/>
</dbReference>
<gene>
    <name evidence="2" type="ORF">KOW79_011671</name>
</gene>
<evidence type="ECO:0000313" key="2">
    <source>
        <dbReference type="EMBL" id="KAG7325355.1"/>
    </source>
</evidence>
<keyword evidence="3" id="KW-1185">Reference proteome</keyword>
<comment type="caution">
    <text evidence="2">The sequence shown here is derived from an EMBL/GenBank/DDBJ whole genome shotgun (WGS) entry which is preliminary data.</text>
</comment>
<protein>
    <submittedName>
        <fullName evidence="2">Uncharacterized protein</fullName>
    </submittedName>
</protein>
<dbReference type="Proteomes" id="UP000824219">
    <property type="component" value="Linkage Group LG13"/>
</dbReference>
<name>A0A9D3SIT0_9TELE</name>
<dbReference type="AlphaFoldDB" id="A0A9D3SIT0"/>
<sequence length="549" mass="64578">MLEEGWGTSEHEQTITSVISEGEKERKKSQEDLDTETSLSMPSVLCPSPQELGVKIMTDQHSMNTSPCPPEASRSALGDTPSPDQKSNICNILIINVLECTSQHTLYIYENIKEITLKYIPSILETSSYENEIYKYTPYIKYIKMCYDTLKKIGIDPNEKRGQYAVAYLCKKDGSELMIGPFSPRDRHSEDFITEKNSDLVKKNEKEEEDGRSWSFVEKRVSGDELLRHFKKLDLKTNTINIEKDEINFTIEPLSINQHKLYFKIDAVFLNNDAIEVSKKKLCNLRSQYDHLERFFDVFSKCEIDKILYHQTAFAVLIMKDNTYKTVGPKKPKNKKHSEERMLTEMSKNVKDISKILFFTTNSPCLAREGTPCRDSLLKFSQDHQIPITVFFKRPYVFSRNIEDLIKEEEKLLWDTDYEFHLKFDIKDFIYKFKETDESERTIIYNSIKYICSKYSNEAQTYQKWKQAETEIWEELESKLREKIKKISNEYFTKIKDMFCKWWTLTITETLNTFVALPILKQIEGLQNHIQFFRIELEENSNVNFTIYG</sequence>
<feature type="region of interest" description="Disordered" evidence="1">
    <location>
        <begin position="60"/>
        <end position="83"/>
    </location>
</feature>
<dbReference type="InterPro" id="IPR040820">
    <property type="entry name" value="SNAD3"/>
</dbReference>
<feature type="compositionally biased region" description="Basic and acidic residues" evidence="1">
    <location>
        <begin position="21"/>
        <end position="31"/>
    </location>
</feature>
<feature type="region of interest" description="Disordered" evidence="1">
    <location>
        <begin position="1"/>
        <end position="46"/>
    </location>
</feature>
<reference evidence="2 3" key="1">
    <citation type="submission" date="2021-06" db="EMBL/GenBank/DDBJ databases">
        <title>Chromosome-level genome assembly of the red-tail catfish (Hemibagrus wyckioides).</title>
        <authorList>
            <person name="Shao F."/>
        </authorList>
    </citation>
    <scope>NUCLEOTIDE SEQUENCE [LARGE SCALE GENOMIC DNA]</scope>
    <source>
        <strain evidence="2">EC202008001</strain>
        <tissue evidence="2">Blood</tissue>
    </source>
</reference>